<evidence type="ECO:0000313" key="3">
    <source>
        <dbReference type="Proteomes" id="UP000597444"/>
    </source>
</evidence>
<protein>
    <submittedName>
        <fullName evidence="2">Uncharacterized protein</fullName>
    </submittedName>
</protein>
<evidence type="ECO:0000256" key="1">
    <source>
        <dbReference type="SAM" id="MobiDB-lite"/>
    </source>
</evidence>
<proteinExistence type="predicted"/>
<sequence>MQKDRNDKKQEYSDLSPVWQELLGGQLNQPGQPEATDQTTSEKEEETTTIPTLESDPWSRLLHAKGIEMVDLEQLHLHMSEQDVEEMLAIMREQSNQANDEQSSE</sequence>
<organism evidence="2 3">
    <name type="scientific">Reticulibacter mediterranei</name>
    <dbReference type="NCBI Taxonomy" id="2778369"/>
    <lineage>
        <taxon>Bacteria</taxon>
        <taxon>Bacillati</taxon>
        <taxon>Chloroflexota</taxon>
        <taxon>Ktedonobacteria</taxon>
        <taxon>Ktedonobacterales</taxon>
        <taxon>Reticulibacteraceae</taxon>
        <taxon>Reticulibacter</taxon>
    </lineage>
</organism>
<dbReference type="EMBL" id="BNJK01000001">
    <property type="protein sequence ID" value="GHO92851.1"/>
    <property type="molecule type" value="Genomic_DNA"/>
</dbReference>
<keyword evidence="3" id="KW-1185">Reference proteome</keyword>
<dbReference type="AlphaFoldDB" id="A0A8J3IMC3"/>
<evidence type="ECO:0000313" key="2">
    <source>
        <dbReference type="EMBL" id="GHO92851.1"/>
    </source>
</evidence>
<name>A0A8J3IMC3_9CHLR</name>
<feature type="compositionally biased region" description="Basic and acidic residues" evidence="1">
    <location>
        <begin position="1"/>
        <end position="12"/>
    </location>
</feature>
<dbReference type="Proteomes" id="UP000597444">
    <property type="component" value="Unassembled WGS sequence"/>
</dbReference>
<feature type="region of interest" description="Disordered" evidence="1">
    <location>
        <begin position="1"/>
        <end position="54"/>
    </location>
</feature>
<comment type="caution">
    <text evidence="2">The sequence shown here is derived from an EMBL/GenBank/DDBJ whole genome shotgun (WGS) entry which is preliminary data.</text>
</comment>
<accession>A0A8J3IMC3</accession>
<gene>
    <name evidence="2" type="ORF">KSF_028990</name>
</gene>
<dbReference type="RefSeq" id="WP_220203664.1">
    <property type="nucleotide sequence ID" value="NZ_BNJK01000001.1"/>
</dbReference>
<reference evidence="2" key="1">
    <citation type="submission" date="2020-10" db="EMBL/GenBank/DDBJ databases">
        <title>Taxonomic study of unclassified bacteria belonging to the class Ktedonobacteria.</title>
        <authorList>
            <person name="Yabe S."/>
            <person name="Wang C.M."/>
            <person name="Zheng Y."/>
            <person name="Sakai Y."/>
            <person name="Cavaletti L."/>
            <person name="Monciardini P."/>
            <person name="Donadio S."/>
        </authorList>
    </citation>
    <scope>NUCLEOTIDE SEQUENCE</scope>
    <source>
        <strain evidence="2">ID150040</strain>
    </source>
</reference>